<evidence type="ECO:0000259" key="4">
    <source>
        <dbReference type="PROSITE" id="PS50949"/>
    </source>
</evidence>
<dbReference type="AlphaFoldDB" id="A0A3N2BY21"/>
<sequence>MPVPSANPPVERRSLREVAVERIRTAIFDGTLEPGEHLNDGELQSWLGISRTPIREALNDLARVGLIEMAAQRYTRVALPDPAQRTEVMQTLGAMLGGVVRVTVPGLGATQKKALVRAINQVIVVVEQRDMAEHGRLSWELFDAFIAACPNATLVAATKDIIDGLTYRSSATRTEENTDWAAKEQGYPALRDAVEAGDAIAAELAVENIFRLSTQL</sequence>
<keyword evidence="1" id="KW-0805">Transcription regulation</keyword>
<dbReference type="GO" id="GO:0003677">
    <property type="term" value="F:DNA binding"/>
    <property type="evidence" value="ECO:0007669"/>
    <property type="project" value="UniProtKB-KW"/>
</dbReference>
<organism evidence="5 6">
    <name type="scientific">Plantibacter flavus</name>
    <dbReference type="NCBI Taxonomy" id="150123"/>
    <lineage>
        <taxon>Bacteria</taxon>
        <taxon>Bacillati</taxon>
        <taxon>Actinomycetota</taxon>
        <taxon>Actinomycetes</taxon>
        <taxon>Micrococcales</taxon>
        <taxon>Microbacteriaceae</taxon>
        <taxon>Plantibacter</taxon>
    </lineage>
</organism>
<keyword evidence="2 5" id="KW-0238">DNA-binding</keyword>
<dbReference type="SUPFAM" id="SSF48008">
    <property type="entry name" value="GntR ligand-binding domain-like"/>
    <property type="match status" value="1"/>
</dbReference>
<evidence type="ECO:0000313" key="6">
    <source>
        <dbReference type="Proteomes" id="UP000266915"/>
    </source>
</evidence>
<evidence type="ECO:0000313" key="5">
    <source>
        <dbReference type="EMBL" id="ROR80165.1"/>
    </source>
</evidence>
<dbReference type="EMBL" id="RKHL01000001">
    <property type="protein sequence ID" value="ROR80165.1"/>
    <property type="molecule type" value="Genomic_DNA"/>
</dbReference>
<dbReference type="Gene3D" id="1.20.120.530">
    <property type="entry name" value="GntR ligand-binding domain-like"/>
    <property type="match status" value="1"/>
</dbReference>
<feature type="domain" description="HTH gntR-type" evidence="4">
    <location>
        <begin position="13"/>
        <end position="80"/>
    </location>
</feature>
<evidence type="ECO:0000256" key="2">
    <source>
        <dbReference type="ARBA" id="ARBA00023125"/>
    </source>
</evidence>
<evidence type="ECO:0000256" key="1">
    <source>
        <dbReference type="ARBA" id="ARBA00023015"/>
    </source>
</evidence>
<dbReference type="Gene3D" id="1.10.10.10">
    <property type="entry name" value="Winged helix-like DNA-binding domain superfamily/Winged helix DNA-binding domain"/>
    <property type="match status" value="1"/>
</dbReference>
<dbReference type="SUPFAM" id="SSF46785">
    <property type="entry name" value="Winged helix' DNA-binding domain"/>
    <property type="match status" value="1"/>
</dbReference>
<dbReference type="PANTHER" id="PTHR43537:SF24">
    <property type="entry name" value="GLUCONATE OPERON TRANSCRIPTIONAL REPRESSOR"/>
    <property type="match status" value="1"/>
</dbReference>
<gene>
    <name evidence="5" type="ORF">EDD42_0202</name>
</gene>
<proteinExistence type="predicted"/>
<dbReference type="PROSITE" id="PS50949">
    <property type="entry name" value="HTH_GNTR"/>
    <property type="match status" value="1"/>
</dbReference>
<accession>A0A3N2BY21</accession>
<dbReference type="RefSeq" id="WP_085514324.1">
    <property type="nucleotide sequence ID" value="NZ_FXAP01000008.1"/>
</dbReference>
<keyword evidence="3" id="KW-0804">Transcription</keyword>
<dbReference type="InterPro" id="IPR011711">
    <property type="entry name" value="GntR_C"/>
</dbReference>
<dbReference type="Pfam" id="PF07729">
    <property type="entry name" value="FCD"/>
    <property type="match status" value="1"/>
</dbReference>
<keyword evidence="6" id="KW-1185">Reference proteome</keyword>
<dbReference type="InterPro" id="IPR036390">
    <property type="entry name" value="WH_DNA-bd_sf"/>
</dbReference>
<dbReference type="Pfam" id="PF00392">
    <property type="entry name" value="GntR"/>
    <property type="match status" value="1"/>
</dbReference>
<dbReference type="SMART" id="SM00345">
    <property type="entry name" value="HTH_GNTR"/>
    <property type="match status" value="1"/>
</dbReference>
<dbReference type="Proteomes" id="UP000266915">
    <property type="component" value="Unassembled WGS sequence"/>
</dbReference>
<reference evidence="5 6" key="1">
    <citation type="submission" date="2018-11" db="EMBL/GenBank/DDBJ databases">
        <title>Sequencing the genomes of 1000 actinobacteria strains.</title>
        <authorList>
            <person name="Klenk H.-P."/>
        </authorList>
    </citation>
    <scope>NUCLEOTIDE SEQUENCE [LARGE SCALE GENOMIC DNA]</scope>
    <source>
        <strain evidence="5 6">DSM 14012</strain>
    </source>
</reference>
<dbReference type="PANTHER" id="PTHR43537">
    <property type="entry name" value="TRANSCRIPTIONAL REGULATOR, GNTR FAMILY"/>
    <property type="match status" value="1"/>
</dbReference>
<dbReference type="InterPro" id="IPR036388">
    <property type="entry name" value="WH-like_DNA-bd_sf"/>
</dbReference>
<dbReference type="InterPro" id="IPR008920">
    <property type="entry name" value="TF_FadR/GntR_C"/>
</dbReference>
<name>A0A3N2BY21_9MICO</name>
<dbReference type="InterPro" id="IPR000524">
    <property type="entry name" value="Tscrpt_reg_HTH_GntR"/>
</dbReference>
<comment type="caution">
    <text evidence="5">The sequence shown here is derived from an EMBL/GenBank/DDBJ whole genome shotgun (WGS) entry which is preliminary data.</text>
</comment>
<protein>
    <submittedName>
        <fullName evidence="5">DNA-binding GntR family transcriptional regulator</fullName>
    </submittedName>
</protein>
<evidence type="ECO:0000256" key="3">
    <source>
        <dbReference type="ARBA" id="ARBA00023163"/>
    </source>
</evidence>
<dbReference type="GO" id="GO:0003700">
    <property type="term" value="F:DNA-binding transcription factor activity"/>
    <property type="evidence" value="ECO:0007669"/>
    <property type="project" value="InterPro"/>
</dbReference>